<dbReference type="GO" id="GO:0008422">
    <property type="term" value="F:beta-glucosidase activity"/>
    <property type="evidence" value="ECO:0007669"/>
    <property type="project" value="UniProtKB-EC"/>
</dbReference>
<dbReference type="Gene3D" id="2.60.40.10">
    <property type="entry name" value="Immunoglobulins"/>
    <property type="match status" value="1"/>
</dbReference>
<dbReference type="Pfam" id="PF00933">
    <property type="entry name" value="Glyco_hydro_3"/>
    <property type="match status" value="1"/>
</dbReference>
<dbReference type="EC" id="3.2.1.21" evidence="5"/>
<dbReference type="AlphaFoldDB" id="A0A423V9Q7"/>
<evidence type="ECO:0000256" key="10">
    <source>
        <dbReference type="ARBA" id="ARBA00023180"/>
    </source>
</evidence>
<dbReference type="InterPro" id="IPR036962">
    <property type="entry name" value="Glyco_hydro_3_N_sf"/>
</dbReference>
<evidence type="ECO:0000256" key="7">
    <source>
        <dbReference type="ARBA" id="ARBA00022729"/>
    </source>
</evidence>
<evidence type="ECO:0000313" key="17">
    <source>
        <dbReference type="EMBL" id="ROV87592.1"/>
    </source>
</evidence>
<keyword evidence="8" id="KW-0378">Hydrolase</keyword>
<keyword evidence="11" id="KW-0119">Carbohydrate metabolism</keyword>
<comment type="pathway">
    <text evidence="3">Glycan metabolism; cellulose degradation.</text>
</comment>
<keyword evidence="9" id="KW-0136">Cellulose degradation</keyword>
<dbReference type="PANTHER" id="PTHR42715">
    <property type="entry name" value="BETA-GLUCOSIDASE"/>
    <property type="match status" value="1"/>
</dbReference>
<dbReference type="Proteomes" id="UP000284375">
    <property type="component" value="Unassembled WGS sequence"/>
</dbReference>
<dbReference type="InterPro" id="IPR036881">
    <property type="entry name" value="Glyco_hydro_3_C_sf"/>
</dbReference>
<dbReference type="Pfam" id="PF01915">
    <property type="entry name" value="Glyco_hydro_3_C"/>
    <property type="match status" value="1"/>
</dbReference>
<evidence type="ECO:0000256" key="3">
    <source>
        <dbReference type="ARBA" id="ARBA00004987"/>
    </source>
</evidence>
<evidence type="ECO:0000256" key="6">
    <source>
        <dbReference type="ARBA" id="ARBA00022525"/>
    </source>
</evidence>
<evidence type="ECO:0000256" key="13">
    <source>
        <dbReference type="ARBA" id="ARBA00023326"/>
    </source>
</evidence>
<dbReference type="OrthoDB" id="416222at2759"/>
<gene>
    <name evidence="17" type="ORF">VSDG_09627</name>
</gene>
<evidence type="ECO:0000256" key="9">
    <source>
        <dbReference type="ARBA" id="ARBA00023001"/>
    </source>
</evidence>
<evidence type="ECO:0000256" key="15">
    <source>
        <dbReference type="SAM" id="SignalP"/>
    </source>
</evidence>
<comment type="subcellular location">
    <subcellularLocation>
        <location evidence="2">Secreted</location>
    </subcellularLocation>
</comment>
<proteinExistence type="inferred from homology"/>
<evidence type="ECO:0000259" key="16">
    <source>
        <dbReference type="SMART" id="SM01217"/>
    </source>
</evidence>
<evidence type="ECO:0000256" key="4">
    <source>
        <dbReference type="ARBA" id="ARBA00005336"/>
    </source>
</evidence>
<evidence type="ECO:0000313" key="18">
    <source>
        <dbReference type="Proteomes" id="UP000284375"/>
    </source>
</evidence>
<evidence type="ECO:0000256" key="14">
    <source>
        <dbReference type="SAM" id="MobiDB-lite"/>
    </source>
</evidence>
<comment type="similarity">
    <text evidence="4">Belongs to the glycosyl hydrolase 3 family.</text>
</comment>
<dbReference type="InterPro" id="IPR001764">
    <property type="entry name" value="Glyco_hydro_3_N"/>
</dbReference>
<dbReference type="InterPro" id="IPR013783">
    <property type="entry name" value="Ig-like_fold"/>
</dbReference>
<dbReference type="PRINTS" id="PR00133">
    <property type="entry name" value="GLHYDRLASE3"/>
</dbReference>
<reference evidence="17 18" key="1">
    <citation type="submission" date="2015-09" db="EMBL/GenBank/DDBJ databases">
        <title>Host preference determinants of Valsa canker pathogens revealed by comparative genomics.</title>
        <authorList>
            <person name="Yin Z."/>
            <person name="Huang L."/>
        </authorList>
    </citation>
    <scope>NUCLEOTIDE SEQUENCE [LARGE SCALE GENOMIC DNA]</scope>
    <source>
        <strain evidence="17 18">YSFL</strain>
    </source>
</reference>
<evidence type="ECO:0000256" key="2">
    <source>
        <dbReference type="ARBA" id="ARBA00004613"/>
    </source>
</evidence>
<evidence type="ECO:0000256" key="12">
    <source>
        <dbReference type="ARBA" id="ARBA00023295"/>
    </source>
</evidence>
<dbReference type="SUPFAM" id="SSF52279">
    <property type="entry name" value="Beta-D-glucan exohydrolase, C-terminal domain"/>
    <property type="match status" value="1"/>
</dbReference>
<dbReference type="STRING" id="252740.A0A423V9Q7"/>
<keyword evidence="13" id="KW-0624">Polysaccharide degradation</keyword>
<keyword evidence="10" id="KW-0325">Glycoprotein</keyword>
<feature type="domain" description="Fibronectin type III-like" evidence="16">
    <location>
        <begin position="714"/>
        <end position="783"/>
    </location>
</feature>
<comment type="caution">
    <text evidence="17">The sequence shown here is derived from an EMBL/GenBank/DDBJ whole genome shotgun (WGS) entry which is preliminary data.</text>
</comment>
<accession>A0A423V9Q7</accession>
<feature type="region of interest" description="Disordered" evidence="14">
    <location>
        <begin position="187"/>
        <end position="208"/>
    </location>
</feature>
<sequence length="794" mass="83865">MARLSLLLASALYLFGSNAAADTANYTSSSLLSSGYINLGEWQDAFDKSQALLDTLTTAEKLSIVCGSGGGNFTALTSKDSAASVLYEYYVTTWPVPLALAHSWNKTLVYGQGAALATEHKARGINLVNCPTSQPLGRNPWGGRNGETFGPDSYLNGLMTGQQTKGMFDTGVIPSGKHFLLNEQENNRNGGASQKVSKGSLSNPYSSNADDKTIHETYLFPFYDAVKNGMAGVMCALNQVNNTQSCENQDLLLGLLKSELGFPGQVNPDVGGQHTAYGSFNGGLDLGSSSYWSNETITAGLANGTITMDRLDDMVIRNVIAYYRLNQDAADYPSVAETGEYVSPDPRKGHAALARQYAADSLVLLKNTNNALPLSAPRKVAIFGLHAGAAVIGPNTPLDVEGGASSVFQGHMAQVGGSGQGSFAYLVTPVYAFTTKAIEDGTMLRMMLNDSIITSDSSSMMMKRQDIGGNSTGGGDFSGNSTGGFGGGGGGFGGGGGMGSSYSDSTGTEQTTLAYAYNQDACVVFANAYSGEGGDRTELYNADQDALINEVASNCNNTIVVINTTGQRLVDGFIENDNVTAVVYGGALGEQSGNAIIDVLYGAVNPSGKLAHTIAKNETDYNVQTSDEANITFTEGNYIDYKYFDKYNVTPRYEFGYGLSYTTFEYATEVTVESNATAGYASGPRAVGGREDLWDIVATVGTTVSNTGSLDGAEVAQLYVSFPEAAGMPVRSLRGFEKVMIAAGQSAAVSFPLRKRDLAYWDVAAQEWKVEAGDYTLYVGASSRDLKAKTTLTI</sequence>
<dbReference type="FunFam" id="2.60.40.10:FF:000757">
    <property type="entry name" value="Beta-glucosidase G"/>
    <property type="match status" value="1"/>
</dbReference>
<dbReference type="EMBL" id="LJZO01000079">
    <property type="protein sequence ID" value="ROV87592.1"/>
    <property type="molecule type" value="Genomic_DNA"/>
</dbReference>
<dbReference type="InterPro" id="IPR002772">
    <property type="entry name" value="Glyco_hydro_3_C"/>
</dbReference>
<dbReference type="GO" id="GO:0030245">
    <property type="term" value="P:cellulose catabolic process"/>
    <property type="evidence" value="ECO:0007669"/>
    <property type="project" value="UniProtKB-KW"/>
</dbReference>
<protein>
    <recommendedName>
        <fullName evidence="5">beta-glucosidase</fullName>
        <ecNumber evidence="5">3.2.1.21</ecNumber>
    </recommendedName>
</protein>
<feature type="chain" id="PRO_5019462449" description="beta-glucosidase" evidence="15">
    <location>
        <begin position="21"/>
        <end position="794"/>
    </location>
</feature>
<keyword evidence="7 15" id="KW-0732">Signal</keyword>
<dbReference type="SUPFAM" id="SSF51445">
    <property type="entry name" value="(Trans)glycosidases"/>
    <property type="match status" value="1"/>
</dbReference>
<evidence type="ECO:0000256" key="8">
    <source>
        <dbReference type="ARBA" id="ARBA00022801"/>
    </source>
</evidence>
<evidence type="ECO:0000256" key="11">
    <source>
        <dbReference type="ARBA" id="ARBA00023277"/>
    </source>
</evidence>
<keyword evidence="18" id="KW-1185">Reference proteome</keyword>
<dbReference type="Pfam" id="PF14310">
    <property type="entry name" value="Fn3-like"/>
    <property type="match status" value="1"/>
</dbReference>
<keyword evidence="6" id="KW-0964">Secreted</keyword>
<organism evidence="17 18">
    <name type="scientific">Cytospora chrysosperma</name>
    <name type="common">Cytospora canker fungus</name>
    <name type="synonym">Sphaeria chrysosperma</name>
    <dbReference type="NCBI Taxonomy" id="252740"/>
    <lineage>
        <taxon>Eukaryota</taxon>
        <taxon>Fungi</taxon>
        <taxon>Dikarya</taxon>
        <taxon>Ascomycota</taxon>
        <taxon>Pezizomycotina</taxon>
        <taxon>Sordariomycetes</taxon>
        <taxon>Sordariomycetidae</taxon>
        <taxon>Diaporthales</taxon>
        <taxon>Cytosporaceae</taxon>
        <taxon>Cytospora</taxon>
    </lineage>
</organism>
<feature type="signal peptide" evidence="15">
    <location>
        <begin position="1"/>
        <end position="20"/>
    </location>
</feature>
<keyword evidence="12" id="KW-0326">Glycosidase</keyword>
<dbReference type="InterPro" id="IPR017853">
    <property type="entry name" value="GH"/>
</dbReference>
<evidence type="ECO:0000256" key="1">
    <source>
        <dbReference type="ARBA" id="ARBA00000448"/>
    </source>
</evidence>
<dbReference type="PANTHER" id="PTHR42715:SF14">
    <property type="entry name" value="BETA-GLUCOSIDASE D-RELATED"/>
    <property type="match status" value="1"/>
</dbReference>
<dbReference type="SMART" id="SM01217">
    <property type="entry name" value="Fn3_like"/>
    <property type="match status" value="1"/>
</dbReference>
<dbReference type="GO" id="GO:0005576">
    <property type="term" value="C:extracellular region"/>
    <property type="evidence" value="ECO:0007669"/>
    <property type="project" value="UniProtKB-SubCell"/>
</dbReference>
<name>A0A423V9Q7_CYTCH</name>
<dbReference type="Gene3D" id="3.20.20.300">
    <property type="entry name" value="Glycoside hydrolase, family 3, N-terminal domain"/>
    <property type="match status" value="1"/>
</dbReference>
<comment type="catalytic activity">
    <reaction evidence="1">
        <text>Hydrolysis of terminal, non-reducing beta-D-glucosyl residues with release of beta-D-glucose.</text>
        <dbReference type="EC" id="3.2.1.21"/>
    </reaction>
</comment>
<evidence type="ECO:0000256" key="5">
    <source>
        <dbReference type="ARBA" id="ARBA00012744"/>
    </source>
</evidence>
<dbReference type="InterPro" id="IPR050288">
    <property type="entry name" value="Cellulose_deg_GH3"/>
</dbReference>
<dbReference type="Gene3D" id="3.40.50.1700">
    <property type="entry name" value="Glycoside hydrolase family 3 C-terminal domain"/>
    <property type="match status" value="1"/>
</dbReference>
<dbReference type="InterPro" id="IPR026891">
    <property type="entry name" value="Fn3-like"/>
</dbReference>